<dbReference type="STRING" id="1123349.SAMN02744037_00832"/>
<comment type="function">
    <text evidence="13">Represses a number of genes involved in the response to DNA damage (SOS response), including recA and lexA. In the presence of single-stranded DNA, RecA interacts with LexA causing an autocatalytic cleavage which disrupts the DNA-binding part of LexA, leading to derepression of the SOS regulon and eventually DNA repair.</text>
</comment>
<dbReference type="Pfam" id="PF00717">
    <property type="entry name" value="Peptidase_S24"/>
    <property type="match status" value="1"/>
</dbReference>
<evidence type="ECO:0000256" key="5">
    <source>
        <dbReference type="ARBA" id="ARBA00022763"/>
    </source>
</evidence>
<dbReference type="EC" id="3.4.21.88" evidence="13"/>
<keyword evidence="8 13" id="KW-0805">Transcription regulation</keyword>
<dbReference type="PANTHER" id="PTHR33516">
    <property type="entry name" value="LEXA REPRESSOR"/>
    <property type="match status" value="1"/>
</dbReference>
<dbReference type="GO" id="GO:0045892">
    <property type="term" value="P:negative regulation of DNA-templated transcription"/>
    <property type="evidence" value="ECO:0007669"/>
    <property type="project" value="UniProtKB-UniRule"/>
</dbReference>
<protein>
    <recommendedName>
        <fullName evidence="13">LexA repressor</fullName>
        <ecNumber evidence="13">3.4.21.88</ecNumber>
    </recommendedName>
</protein>
<dbReference type="NCBIfam" id="TIGR00498">
    <property type="entry name" value="lexA"/>
    <property type="match status" value="1"/>
</dbReference>
<keyword evidence="9 13" id="KW-0238">DNA-binding</keyword>
<dbReference type="PRINTS" id="PR00726">
    <property type="entry name" value="LEXASERPTASE"/>
</dbReference>
<dbReference type="InterPro" id="IPR036388">
    <property type="entry name" value="WH-like_DNA-bd_sf"/>
</dbReference>
<organism evidence="17 18">
    <name type="scientific">Tepidibacter formicigenes DSM 15518</name>
    <dbReference type="NCBI Taxonomy" id="1123349"/>
    <lineage>
        <taxon>Bacteria</taxon>
        <taxon>Bacillati</taxon>
        <taxon>Bacillota</taxon>
        <taxon>Clostridia</taxon>
        <taxon>Peptostreptococcales</taxon>
        <taxon>Peptostreptococcaceae</taxon>
        <taxon>Tepidibacter</taxon>
    </lineage>
</organism>
<comment type="similarity">
    <text evidence="1 13 14">Belongs to the peptidase S24 family.</text>
</comment>
<dbReference type="RefSeq" id="WP_072887539.1">
    <property type="nucleotide sequence ID" value="NZ_FRAE01000013.1"/>
</dbReference>
<keyword evidence="4 13" id="KW-0235">DNA replication</keyword>
<keyword evidence="5 13" id="KW-0227">DNA damage</keyword>
<keyword evidence="10 13" id="KW-0804">Transcription</keyword>
<dbReference type="HAMAP" id="MF_00015">
    <property type="entry name" value="LexA"/>
    <property type="match status" value="1"/>
</dbReference>
<evidence type="ECO:0000256" key="12">
    <source>
        <dbReference type="ARBA" id="ARBA00023236"/>
    </source>
</evidence>
<evidence type="ECO:0000256" key="13">
    <source>
        <dbReference type="HAMAP-Rule" id="MF_00015"/>
    </source>
</evidence>
<dbReference type="InterPro" id="IPR036286">
    <property type="entry name" value="LexA/Signal_pep-like_sf"/>
</dbReference>
<feature type="site" description="Cleavage; by autolysis" evidence="13">
    <location>
        <begin position="94"/>
        <end position="95"/>
    </location>
</feature>
<reference evidence="18" key="1">
    <citation type="submission" date="2016-11" db="EMBL/GenBank/DDBJ databases">
        <authorList>
            <person name="Varghese N."/>
            <person name="Submissions S."/>
        </authorList>
    </citation>
    <scope>NUCLEOTIDE SEQUENCE [LARGE SCALE GENOMIC DNA]</scope>
    <source>
        <strain evidence="18">DSM 15518</strain>
    </source>
</reference>
<feature type="active site" description="For autocatalytic cleavage activity" evidence="13">
    <location>
        <position position="167"/>
    </location>
</feature>
<evidence type="ECO:0000256" key="3">
    <source>
        <dbReference type="ARBA" id="ARBA00022491"/>
    </source>
</evidence>
<dbReference type="FunFam" id="1.10.10.10:FF:000009">
    <property type="entry name" value="LexA repressor"/>
    <property type="match status" value="1"/>
</dbReference>
<evidence type="ECO:0000256" key="2">
    <source>
        <dbReference type="ARBA" id="ARBA00011738"/>
    </source>
</evidence>
<feature type="domain" description="LexA repressor DNA-binding" evidence="16">
    <location>
        <begin position="3"/>
        <end position="66"/>
    </location>
</feature>
<dbReference type="CDD" id="cd06529">
    <property type="entry name" value="S24_LexA-like"/>
    <property type="match status" value="1"/>
</dbReference>
<feature type="domain" description="Peptidase S24/S26A/S26B/S26C" evidence="15">
    <location>
        <begin position="87"/>
        <end position="199"/>
    </location>
</feature>
<evidence type="ECO:0000256" key="9">
    <source>
        <dbReference type="ARBA" id="ARBA00023125"/>
    </source>
</evidence>
<evidence type="ECO:0000259" key="15">
    <source>
        <dbReference type="Pfam" id="PF00717"/>
    </source>
</evidence>
<dbReference type="OrthoDB" id="9802364at2"/>
<gene>
    <name evidence="13" type="primary">lexA</name>
    <name evidence="17" type="ORF">SAMN02744037_00832</name>
</gene>
<evidence type="ECO:0000259" key="16">
    <source>
        <dbReference type="Pfam" id="PF01726"/>
    </source>
</evidence>
<evidence type="ECO:0000256" key="11">
    <source>
        <dbReference type="ARBA" id="ARBA00023204"/>
    </source>
</evidence>
<dbReference type="GO" id="GO:0006508">
    <property type="term" value="P:proteolysis"/>
    <property type="evidence" value="ECO:0007669"/>
    <property type="project" value="InterPro"/>
</dbReference>
<dbReference type="Gene3D" id="2.10.109.10">
    <property type="entry name" value="Umud Fragment, subunit A"/>
    <property type="match status" value="1"/>
</dbReference>
<keyword evidence="6 13" id="KW-0378">Hydrolase</keyword>
<comment type="catalytic activity">
    <reaction evidence="13">
        <text>Hydrolysis of Ala-|-Gly bond in repressor LexA.</text>
        <dbReference type="EC" id="3.4.21.88"/>
    </reaction>
</comment>
<evidence type="ECO:0000256" key="10">
    <source>
        <dbReference type="ARBA" id="ARBA00023163"/>
    </source>
</evidence>
<dbReference type="GO" id="GO:0006260">
    <property type="term" value="P:DNA replication"/>
    <property type="evidence" value="ECO:0007669"/>
    <property type="project" value="UniProtKB-UniRule"/>
</dbReference>
<keyword evidence="12 13" id="KW-0742">SOS response</keyword>
<evidence type="ECO:0000256" key="7">
    <source>
        <dbReference type="ARBA" id="ARBA00022813"/>
    </source>
</evidence>
<dbReference type="EMBL" id="FRAE01000013">
    <property type="protein sequence ID" value="SHJ78513.1"/>
    <property type="molecule type" value="Genomic_DNA"/>
</dbReference>
<dbReference type="GO" id="GO:0009432">
    <property type="term" value="P:SOS response"/>
    <property type="evidence" value="ECO:0007669"/>
    <property type="project" value="UniProtKB-UniRule"/>
</dbReference>
<dbReference type="InterPro" id="IPR050077">
    <property type="entry name" value="LexA_repressor"/>
</dbReference>
<dbReference type="Pfam" id="PF01726">
    <property type="entry name" value="LexA_DNA_bind"/>
    <property type="match status" value="1"/>
</dbReference>
<sequence length="207" mass="23332">MYSNLTEKQIEILNFIKLQINKKGYPPSVREICSAVNLKSTSTVHSHLNKLEEKGYIRKDPTKPRAIEILDFNNENFFSRKETIDVPLVGSVTAGSPILAMENIEDFIPLPSNLIEGGINFMLKVKGDSMISAGILDGDYIIVSKKSVARNGEIVVVLTDDNESTVKRFFKEKDKIRLQPENPYMEPIYLDDVKILGTVKGVFRVIK</sequence>
<evidence type="ECO:0000313" key="18">
    <source>
        <dbReference type="Proteomes" id="UP000242497"/>
    </source>
</evidence>
<dbReference type="GO" id="GO:0004252">
    <property type="term" value="F:serine-type endopeptidase activity"/>
    <property type="evidence" value="ECO:0007669"/>
    <property type="project" value="UniProtKB-UniRule"/>
</dbReference>
<dbReference type="InterPro" id="IPR039418">
    <property type="entry name" value="LexA-like"/>
</dbReference>
<dbReference type="InterPro" id="IPR015927">
    <property type="entry name" value="Peptidase_S24_S26A/B/C"/>
</dbReference>
<dbReference type="InterPro" id="IPR011991">
    <property type="entry name" value="ArsR-like_HTH"/>
</dbReference>
<dbReference type="SUPFAM" id="SSF46785">
    <property type="entry name" value="Winged helix' DNA-binding domain"/>
    <property type="match status" value="1"/>
</dbReference>
<evidence type="ECO:0000256" key="1">
    <source>
        <dbReference type="ARBA" id="ARBA00007484"/>
    </source>
</evidence>
<dbReference type="SUPFAM" id="SSF51306">
    <property type="entry name" value="LexA/Signal peptidase"/>
    <property type="match status" value="1"/>
</dbReference>
<evidence type="ECO:0000313" key="17">
    <source>
        <dbReference type="EMBL" id="SHJ78513.1"/>
    </source>
</evidence>
<proteinExistence type="inferred from homology"/>
<accession>A0A1M6M5F4</accession>
<dbReference type="InterPro" id="IPR036390">
    <property type="entry name" value="WH_DNA-bd_sf"/>
</dbReference>
<keyword evidence="18" id="KW-1185">Reference proteome</keyword>
<keyword evidence="3 13" id="KW-0678">Repressor</keyword>
<dbReference type="AlphaFoldDB" id="A0A1M6M5F4"/>
<keyword evidence="7 13" id="KW-0068">Autocatalytic cleavage</keyword>
<dbReference type="GO" id="GO:0006281">
    <property type="term" value="P:DNA repair"/>
    <property type="evidence" value="ECO:0007669"/>
    <property type="project" value="UniProtKB-UniRule"/>
</dbReference>
<feature type="DNA-binding region" description="H-T-H motif" evidence="13">
    <location>
        <begin position="29"/>
        <end position="49"/>
    </location>
</feature>
<comment type="subunit">
    <text evidence="2 13">Homodimer.</text>
</comment>
<keyword evidence="11 13" id="KW-0234">DNA repair</keyword>
<dbReference type="FunFam" id="2.10.109.10:FF:000001">
    <property type="entry name" value="LexA repressor"/>
    <property type="match status" value="1"/>
</dbReference>
<dbReference type="InterPro" id="IPR006197">
    <property type="entry name" value="Peptidase_S24_LexA"/>
</dbReference>
<dbReference type="GO" id="GO:0003677">
    <property type="term" value="F:DNA binding"/>
    <property type="evidence" value="ECO:0007669"/>
    <property type="project" value="UniProtKB-UniRule"/>
</dbReference>
<evidence type="ECO:0000256" key="6">
    <source>
        <dbReference type="ARBA" id="ARBA00022801"/>
    </source>
</evidence>
<evidence type="ECO:0000256" key="8">
    <source>
        <dbReference type="ARBA" id="ARBA00023015"/>
    </source>
</evidence>
<dbReference type="InterPro" id="IPR006199">
    <property type="entry name" value="LexA_DNA-bd_dom"/>
</dbReference>
<feature type="active site" description="For autocatalytic cleavage activity" evidence="13">
    <location>
        <position position="129"/>
    </location>
</feature>
<dbReference type="PANTHER" id="PTHR33516:SF2">
    <property type="entry name" value="LEXA REPRESSOR-RELATED"/>
    <property type="match status" value="1"/>
</dbReference>
<dbReference type="InterPro" id="IPR006200">
    <property type="entry name" value="LexA"/>
</dbReference>
<evidence type="ECO:0000256" key="14">
    <source>
        <dbReference type="RuleBase" id="RU003991"/>
    </source>
</evidence>
<dbReference type="Gene3D" id="1.10.10.10">
    <property type="entry name" value="Winged helix-like DNA-binding domain superfamily/Winged helix DNA-binding domain"/>
    <property type="match status" value="1"/>
</dbReference>
<name>A0A1M6M5F4_9FIRM</name>
<dbReference type="CDD" id="cd00090">
    <property type="entry name" value="HTH_ARSR"/>
    <property type="match status" value="1"/>
</dbReference>
<dbReference type="Proteomes" id="UP000242497">
    <property type="component" value="Unassembled WGS sequence"/>
</dbReference>
<evidence type="ECO:0000256" key="4">
    <source>
        <dbReference type="ARBA" id="ARBA00022705"/>
    </source>
</evidence>